<feature type="domain" description="YrhK" evidence="2">
    <location>
        <begin position="21"/>
        <end position="76"/>
    </location>
</feature>
<organism evidence="3 4">
    <name type="scientific">Donghicola eburneus</name>
    <dbReference type="NCBI Taxonomy" id="393278"/>
    <lineage>
        <taxon>Bacteria</taxon>
        <taxon>Pseudomonadati</taxon>
        <taxon>Pseudomonadota</taxon>
        <taxon>Alphaproteobacteria</taxon>
        <taxon>Rhodobacterales</taxon>
        <taxon>Roseobacteraceae</taxon>
        <taxon>Donghicola</taxon>
    </lineage>
</organism>
<evidence type="ECO:0000259" key="2">
    <source>
        <dbReference type="Pfam" id="PF14145"/>
    </source>
</evidence>
<keyword evidence="1" id="KW-1133">Transmembrane helix</keyword>
<sequence length="94" mass="10901">MPLFHSQNRTRSPESERLYARYELLHTLVDFAAAILFLVGSVLFFWKSLETAAIWLFVLGSLCFCAKPTIRLVREIQLYRMGKFEKLALGETET</sequence>
<proteinExistence type="predicted"/>
<dbReference type="Proteomes" id="UP000184085">
    <property type="component" value="Unassembled WGS sequence"/>
</dbReference>
<name>A0A1M4N4I4_9RHOB</name>
<feature type="transmembrane region" description="Helical" evidence="1">
    <location>
        <begin position="52"/>
        <end position="73"/>
    </location>
</feature>
<keyword evidence="1" id="KW-0472">Membrane</keyword>
<dbReference type="Pfam" id="PF14145">
    <property type="entry name" value="YrhK"/>
    <property type="match status" value="1"/>
</dbReference>
<keyword evidence="1" id="KW-0812">Transmembrane</keyword>
<evidence type="ECO:0000313" key="3">
    <source>
        <dbReference type="EMBL" id="SCM69007.1"/>
    </source>
</evidence>
<feature type="transmembrane region" description="Helical" evidence="1">
    <location>
        <begin position="24"/>
        <end position="46"/>
    </location>
</feature>
<dbReference type="RefSeq" id="WP_072708161.1">
    <property type="nucleotide sequence ID" value="NZ_FMJB01000063.1"/>
</dbReference>
<reference evidence="3" key="1">
    <citation type="submission" date="2016-09" db="EMBL/GenBank/DDBJ databases">
        <authorList>
            <person name="Capua I."/>
            <person name="De Benedictis P."/>
            <person name="Joannis T."/>
            <person name="Lombin L.H."/>
            <person name="Cattoli G."/>
        </authorList>
    </citation>
    <scope>NUCLEOTIDE SEQUENCE [LARGE SCALE GENOMIC DNA]</scope>
    <source>
        <strain evidence="3">KarMa</strain>
    </source>
</reference>
<dbReference type="EMBL" id="FMJB01000063">
    <property type="protein sequence ID" value="SCM69007.1"/>
    <property type="molecule type" value="Genomic_DNA"/>
</dbReference>
<evidence type="ECO:0000313" key="4">
    <source>
        <dbReference type="Proteomes" id="UP000184085"/>
    </source>
</evidence>
<dbReference type="AlphaFoldDB" id="A0A1M4N4I4"/>
<dbReference type="InterPro" id="IPR025424">
    <property type="entry name" value="YrhK_domain"/>
</dbReference>
<gene>
    <name evidence="3" type="ORF">KARMA_3239</name>
</gene>
<keyword evidence="4" id="KW-1185">Reference proteome</keyword>
<evidence type="ECO:0000256" key="1">
    <source>
        <dbReference type="SAM" id="Phobius"/>
    </source>
</evidence>
<protein>
    <recommendedName>
        <fullName evidence="2">YrhK domain-containing protein</fullName>
    </recommendedName>
</protein>
<accession>A0A1M4N4I4</accession>